<name>A0ABV9PL74_9ACTN</name>
<feature type="region of interest" description="Disordered" evidence="1">
    <location>
        <begin position="208"/>
        <end position="239"/>
    </location>
</feature>
<comment type="caution">
    <text evidence="2">The sequence shown here is derived from an EMBL/GenBank/DDBJ whole genome shotgun (WGS) entry which is preliminary data.</text>
</comment>
<evidence type="ECO:0008006" key="4">
    <source>
        <dbReference type="Google" id="ProtNLM"/>
    </source>
</evidence>
<proteinExistence type="predicted"/>
<feature type="region of interest" description="Disordered" evidence="1">
    <location>
        <begin position="1"/>
        <end position="24"/>
    </location>
</feature>
<evidence type="ECO:0000313" key="3">
    <source>
        <dbReference type="Proteomes" id="UP001595836"/>
    </source>
</evidence>
<gene>
    <name evidence="2" type="ORF">ACFO7U_00290</name>
</gene>
<accession>A0ABV9PL74</accession>
<organism evidence="2 3">
    <name type="scientific">Dietzia aurantiaca</name>
    <dbReference type="NCBI Taxonomy" id="983873"/>
    <lineage>
        <taxon>Bacteria</taxon>
        <taxon>Bacillati</taxon>
        <taxon>Actinomycetota</taxon>
        <taxon>Actinomycetes</taxon>
        <taxon>Mycobacteriales</taxon>
        <taxon>Dietziaceae</taxon>
        <taxon>Dietzia</taxon>
    </lineage>
</organism>
<keyword evidence="3" id="KW-1185">Reference proteome</keyword>
<evidence type="ECO:0000313" key="2">
    <source>
        <dbReference type="EMBL" id="MFC4753219.1"/>
    </source>
</evidence>
<dbReference type="RefSeq" id="WP_344987805.1">
    <property type="nucleotide sequence ID" value="NZ_BAABCD010000001.1"/>
</dbReference>
<feature type="compositionally biased region" description="Low complexity" evidence="1">
    <location>
        <begin position="307"/>
        <end position="330"/>
    </location>
</feature>
<evidence type="ECO:0000256" key="1">
    <source>
        <dbReference type="SAM" id="MobiDB-lite"/>
    </source>
</evidence>
<protein>
    <recommendedName>
        <fullName evidence="4">Anti-sigma-D factor RsdA sigma factor binding region domain-containing protein</fullName>
    </recommendedName>
</protein>
<feature type="region of interest" description="Disordered" evidence="1">
    <location>
        <begin position="298"/>
        <end position="342"/>
    </location>
</feature>
<feature type="compositionally biased region" description="Pro residues" evidence="1">
    <location>
        <begin position="218"/>
        <end position="232"/>
    </location>
</feature>
<sequence>MNDDDVVRGTRDDAASLDAHDVDPARVDHDDELLDLLGSGERPGGDDPLLALLADWRAETGAADLPALPSAEEIEVALAPNVTQLRPRRGWTRNGDHHHGKRPAIWQAATGAAAVAALIVGGLSVAAHSAMPGDPLWGVSKTIFSDRAGEVELVNDLSEFLAKADDAARGGDHGEAERLLDEVSQRLDEVSDASERVELMKRRDAIRRDLSRVTPSAVPSPAPAPESAPPAGPATLVPGAPVPLPTHLIPTAPPGAPVIPLPLDGLRISTTLQIPIDTQRLQDFLAPTTGQQDQLDERTMMHQQPSQSRTTITQVPTTTQQQPKSTNNQQPAPTSPPTSGGN</sequence>
<reference evidence="3" key="1">
    <citation type="journal article" date="2019" name="Int. J. Syst. Evol. Microbiol.">
        <title>The Global Catalogue of Microorganisms (GCM) 10K type strain sequencing project: providing services to taxonomists for standard genome sequencing and annotation.</title>
        <authorList>
            <consortium name="The Broad Institute Genomics Platform"/>
            <consortium name="The Broad Institute Genome Sequencing Center for Infectious Disease"/>
            <person name="Wu L."/>
            <person name="Ma J."/>
        </authorList>
    </citation>
    <scope>NUCLEOTIDE SEQUENCE [LARGE SCALE GENOMIC DNA]</scope>
    <source>
        <strain evidence="3">JCM 11882</strain>
    </source>
</reference>
<dbReference type="EMBL" id="JBHSHP010000001">
    <property type="protein sequence ID" value="MFC4753219.1"/>
    <property type="molecule type" value="Genomic_DNA"/>
</dbReference>
<dbReference type="Proteomes" id="UP001595836">
    <property type="component" value="Unassembled WGS sequence"/>
</dbReference>